<evidence type="ECO:0000256" key="2">
    <source>
        <dbReference type="ARBA" id="ARBA00008887"/>
    </source>
</evidence>
<dbReference type="FunFam" id="3.40.50.300:FF:000362">
    <property type="entry name" value="Dynein, axonemal, heavy chain 6"/>
    <property type="match status" value="1"/>
</dbReference>
<dbReference type="SUPFAM" id="SSF52540">
    <property type="entry name" value="P-loop containing nucleoside triphosphate hydrolases"/>
    <property type="match status" value="1"/>
</dbReference>
<evidence type="ECO:0000256" key="8">
    <source>
        <dbReference type="ARBA" id="ARBA00023054"/>
    </source>
</evidence>
<evidence type="ECO:0000313" key="20">
    <source>
        <dbReference type="Proteomes" id="UP000676336"/>
    </source>
</evidence>
<dbReference type="Pfam" id="PF12781">
    <property type="entry name" value="AAA_9"/>
    <property type="match status" value="1"/>
</dbReference>
<dbReference type="InterPro" id="IPR043160">
    <property type="entry name" value="Dynein_C_barrel"/>
</dbReference>
<keyword evidence="9" id="KW-0969">Cilium</keyword>
<organism evidence="19 20">
    <name type="scientific">Rotaria magnacalcarata</name>
    <dbReference type="NCBI Taxonomy" id="392030"/>
    <lineage>
        <taxon>Eukaryota</taxon>
        <taxon>Metazoa</taxon>
        <taxon>Spiralia</taxon>
        <taxon>Gnathifera</taxon>
        <taxon>Rotifera</taxon>
        <taxon>Eurotatoria</taxon>
        <taxon>Bdelloidea</taxon>
        <taxon>Philodinida</taxon>
        <taxon>Philodinidae</taxon>
        <taxon>Rotaria</taxon>
    </lineage>
</organism>
<dbReference type="GO" id="GO:0045505">
    <property type="term" value="F:dynein intermediate chain binding"/>
    <property type="evidence" value="ECO:0007669"/>
    <property type="project" value="InterPro"/>
</dbReference>
<evidence type="ECO:0000256" key="6">
    <source>
        <dbReference type="ARBA" id="ARBA00022840"/>
    </source>
</evidence>
<dbReference type="Pfam" id="PF18199">
    <property type="entry name" value="Dynein_C"/>
    <property type="match status" value="1"/>
</dbReference>
<protein>
    <submittedName>
        <fullName evidence="19">Uncharacterized protein</fullName>
    </submittedName>
</protein>
<evidence type="ECO:0000256" key="7">
    <source>
        <dbReference type="ARBA" id="ARBA00023017"/>
    </source>
</evidence>
<dbReference type="Pfam" id="PF12780">
    <property type="entry name" value="AAA_8"/>
    <property type="match status" value="1"/>
</dbReference>
<dbReference type="GO" id="GO:0008569">
    <property type="term" value="F:minus-end-directed microtubule motor activity"/>
    <property type="evidence" value="ECO:0007669"/>
    <property type="project" value="InterPro"/>
</dbReference>
<dbReference type="Gene3D" id="1.20.1270.280">
    <property type="match status" value="1"/>
</dbReference>
<dbReference type="Gene3D" id="3.10.490.20">
    <property type="match status" value="1"/>
</dbReference>
<proteinExistence type="inferred from homology"/>
<dbReference type="GO" id="GO:0005930">
    <property type="term" value="C:axoneme"/>
    <property type="evidence" value="ECO:0007669"/>
    <property type="project" value="UniProtKB-SubCell"/>
</dbReference>
<dbReference type="GO" id="GO:0051959">
    <property type="term" value="F:dynein light intermediate chain binding"/>
    <property type="evidence" value="ECO:0007669"/>
    <property type="project" value="InterPro"/>
</dbReference>
<feature type="non-terminal residue" evidence="19">
    <location>
        <position position="1"/>
    </location>
</feature>
<dbReference type="Gene3D" id="1.10.8.1220">
    <property type="match status" value="1"/>
</dbReference>
<dbReference type="Pfam" id="PF12777">
    <property type="entry name" value="MT"/>
    <property type="match status" value="1"/>
</dbReference>
<dbReference type="InterPro" id="IPR027417">
    <property type="entry name" value="P-loop_NTPase"/>
</dbReference>
<evidence type="ECO:0000259" key="15">
    <source>
        <dbReference type="Pfam" id="PF12777"/>
    </source>
</evidence>
<keyword evidence="10" id="KW-0505">Motor protein</keyword>
<keyword evidence="7" id="KW-0243">Dynein</keyword>
<dbReference type="InterPro" id="IPR035706">
    <property type="entry name" value="AAA_9"/>
</dbReference>
<evidence type="ECO:0000256" key="13">
    <source>
        <dbReference type="SAM" id="Coils"/>
    </source>
</evidence>
<dbReference type="InterPro" id="IPR024317">
    <property type="entry name" value="Dynein_heavy_chain_D4_dom"/>
</dbReference>
<keyword evidence="6" id="KW-0067">ATP-binding</keyword>
<name>A0A8S2KJJ9_9BILA</name>
<feature type="coiled-coil region" evidence="13">
    <location>
        <begin position="617"/>
        <end position="665"/>
    </location>
</feature>
<dbReference type="InterPro" id="IPR041228">
    <property type="entry name" value="Dynein_C"/>
</dbReference>
<accession>A0A8S2KJJ9</accession>
<feature type="domain" description="Dynein heavy chain region D6 P-loop" evidence="14">
    <location>
        <begin position="1161"/>
        <end position="1274"/>
    </location>
</feature>
<feature type="domain" description="Dynein heavy chain AAA module D4" evidence="16">
    <location>
        <begin position="109"/>
        <end position="373"/>
    </location>
</feature>
<dbReference type="Gene3D" id="1.20.920.30">
    <property type="match status" value="1"/>
</dbReference>
<dbReference type="InterPro" id="IPR004273">
    <property type="entry name" value="Dynein_heavy_D6_P-loop"/>
</dbReference>
<keyword evidence="3" id="KW-0963">Cytoplasm</keyword>
<evidence type="ECO:0000259" key="16">
    <source>
        <dbReference type="Pfam" id="PF12780"/>
    </source>
</evidence>
<evidence type="ECO:0000256" key="12">
    <source>
        <dbReference type="ARBA" id="ARBA00023273"/>
    </source>
</evidence>
<reference evidence="19" key="1">
    <citation type="submission" date="2021-02" db="EMBL/GenBank/DDBJ databases">
        <authorList>
            <person name="Nowell W R."/>
        </authorList>
    </citation>
    <scope>NUCLEOTIDE SEQUENCE</scope>
</reference>
<dbReference type="FunFam" id="1.20.920.20:FF:000006">
    <property type="entry name" value="Dynein, axonemal, heavy chain 6"/>
    <property type="match status" value="1"/>
</dbReference>
<evidence type="ECO:0000256" key="10">
    <source>
        <dbReference type="ARBA" id="ARBA00023175"/>
    </source>
</evidence>
<dbReference type="PANTHER" id="PTHR22878">
    <property type="entry name" value="DYNEIN HEAVY CHAIN 6, AXONEMAL-LIKE-RELATED"/>
    <property type="match status" value="1"/>
</dbReference>
<dbReference type="InterPro" id="IPR024743">
    <property type="entry name" value="Dynein_HC_stalk"/>
</dbReference>
<comment type="caution">
    <text evidence="19">The sequence shown here is derived from an EMBL/GenBank/DDBJ whole genome shotgun (WGS) entry which is preliminary data.</text>
</comment>
<dbReference type="EMBL" id="CAJOBI010000907">
    <property type="protein sequence ID" value="CAF3852108.1"/>
    <property type="molecule type" value="Genomic_DNA"/>
</dbReference>
<keyword evidence="5" id="KW-0547">Nucleotide-binding</keyword>
<dbReference type="Gene3D" id="3.40.50.300">
    <property type="entry name" value="P-loop containing nucleotide triphosphate hydrolases"/>
    <property type="match status" value="3"/>
</dbReference>
<dbReference type="FunFam" id="3.10.490.20:FF:000009">
    <property type="entry name" value="Dynein heavy chain 4"/>
    <property type="match status" value="1"/>
</dbReference>
<comment type="subcellular location">
    <subcellularLocation>
        <location evidence="1">Cytoplasm</location>
        <location evidence="1">Cytoskeleton</location>
        <location evidence="1">Cilium axoneme</location>
    </subcellularLocation>
</comment>
<dbReference type="FunFam" id="3.40.50.300:FF:002141">
    <property type="entry name" value="Dynein heavy chain"/>
    <property type="match status" value="1"/>
</dbReference>
<keyword evidence="12" id="KW-0966">Cell projection</keyword>
<evidence type="ECO:0000256" key="4">
    <source>
        <dbReference type="ARBA" id="ARBA00022701"/>
    </source>
</evidence>
<dbReference type="InterPro" id="IPR026983">
    <property type="entry name" value="DHC"/>
</dbReference>
<feature type="domain" description="Dynein heavy chain ATP-binding dynein motor region" evidence="17">
    <location>
        <begin position="764"/>
        <end position="861"/>
    </location>
</feature>
<evidence type="ECO:0000313" key="19">
    <source>
        <dbReference type="EMBL" id="CAF3852108.1"/>
    </source>
</evidence>
<dbReference type="FunFam" id="1.20.1270.280:FF:000001">
    <property type="entry name" value="dynein heavy chain 7, axonemal"/>
    <property type="match status" value="1"/>
</dbReference>
<evidence type="ECO:0000256" key="5">
    <source>
        <dbReference type="ARBA" id="ARBA00022741"/>
    </source>
</evidence>
<evidence type="ECO:0000256" key="9">
    <source>
        <dbReference type="ARBA" id="ARBA00023069"/>
    </source>
</evidence>
<keyword evidence="8 13" id="KW-0175">Coiled coil</keyword>
<evidence type="ECO:0000256" key="3">
    <source>
        <dbReference type="ARBA" id="ARBA00022490"/>
    </source>
</evidence>
<dbReference type="Gene3D" id="1.20.920.20">
    <property type="match status" value="1"/>
</dbReference>
<dbReference type="Proteomes" id="UP000676336">
    <property type="component" value="Unassembled WGS sequence"/>
</dbReference>
<dbReference type="FunFam" id="1.10.8.1220:FF:000001">
    <property type="entry name" value="Dynein axonemal heavy chain 5"/>
    <property type="match status" value="1"/>
</dbReference>
<feature type="domain" description="Dynein heavy chain coiled coil stalk" evidence="15">
    <location>
        <begin position="388"/>
        <end position="730"/>
    </location>
</feature>
<keyword evidence="4" id="KW-0493">Microtubule</keyword>
<keyword evidence="11" id="KW-0206">Cytoskeleton</keyword>
<dbReference type="GO" id="GO:0007018">
    <property type="term" value="P:microtubule-based movement"/>
    <property type="evidence" value="ECO:0007669"/>
    <property type="project" value="InterPro"/>
</dbReference>
<dbReference type="PANTHER" id="PTHR22878:SF70">
    <property type="entry name" value="DYNEIN HEAVY CHAIN 2, AXONEMAL"/>
    <property type="match status" value="1"/>
</dbReference>
<evidence type="ECO:0000256" key="11">
    <source>
        <dbReference type="ARBA" id="ARBA00023212"/>
    </source>
</evidence>
<evidence type="ECO:0000256" key="1">
    <source>
        <dbReference type="ARBA" id="ARBA00004430"/>
    </source>
</evidence>
<evidence type="ECO:0000259" key="14">
    <source>
        <dbReference type="Pfam" id="PF03028"/>
    </source>
</evidence>
<dbReference type="Pfam" id="PF03028">
    <property type="entry name" value="Dynein_heavy"/>
    <property type="match status" value="1"/>
</dbReference>
<feature type="domain" description="Dynein heavy chain C-terminal" evidence="18">
    <location>
        <begin position="1368"/>
        <end position="1659"/>
    </location>
</feature>
<evidence type="ECO:0000259" key="17">
    <source>
        <dbReference type="Pfam" id="PF12781"/>
    </source>
</evidence>
<sequence>LWVHETMRVFYDRLIDDKDRTWLVDAVKACVKDIFKESFDAVFEHLANNGRGGAKVSEEDLRSLLFGDFLRPDLEVEERFYEEVKVIDTMYSIVEKAVEEYNSTHKTKMNLVVFRYVLEHLSRICRILRLPGGNALLVGVGGSGRQSLTRLAAAMANYDVHQPEITKNYGVYEFREDCKKVMKMSGAQNKPTVFLLTDSQIKDERFLEDIDSLLNTGEVPNLFPADERGEIMEAVAGQAAASQTDGDKNADFGPLALFQFFVNRVRDNLHIVLAFSPIGDAFRSRLRQFPSLINCCTLDWFQAWPEDALERVAKKFLEQVDIKDSEKDACVDIVKHFHTTTQRLSEKFYSKLQRYNYVTPTSYLQAISGFKMLITQKQNEIMAAKRRYVKGLDQLAFAEQQVGKMRTELEALQPQLQESAKQTAAMLVDIEIQSRQAGQTREVVVAEEAVVNAKAIDANKLKEECEHDLSAAMPALEAAINALDTLKPADITEIRTMQQPPSTVRKVLASVCVLTNRQPDRKHDPNNPGKKIIDYWAPAKKALGEMDFINQLKTFDKDHIAPEVMKKLREEYLTDADLEPKRVMQASVAAHGLILFVRAMDVYDRIAKEVAPKKAKLEEVDKEVRELEATLTEKRSQLAQVESRLKRLQNDLDSAQKRKAQLEFEVDLCAKKLVRAQKLIGGLGGEKSRWTLAAENLQKIYDNLLGDVLVSSGVIGYLGAFTSAFRDEATHAWIDLCKKKKLPCSDAEKYSLANTLGEPIKIQAWNINGLPKDAFSVDNAVTIQNSNRWPLMIDPQNQANRWVKNSYAQLNLKVVKLTDNDFMRQLDNCIQLGLPLLIENVGEDLDPSLEPILLKQVFKQGIVVAKERPELEEERQALIITQAENQRLLKEAEDKILFTLSSSEGNILEDEAAIQTLDSSKVISDEISKKQKIAEETAKKIEASRQDYKPIAEYSAILFFCLNDLPNIDPMYQYSLQCLKSKILQRRLKNLQEHFTYNLYTNVCRSLFEKDKLLFSFILCTSIMLAQKEMDKSEYLFFLTGGIGLENKNKNPGQGWLSDKCWDELCRLSDLQKFIGLRESFEANIEVFKSIYDAKDPMTIELPAPWNEKFDQFQKMTVIRVIRPDKVVQMVVEFVKKNLGQKFVEPPPFDLSKSFNDSHALAPIVFILSPGADPMGQLIKIAKDKGFFEKKFNYISLGQGQGPFASAMIQKAQSDGGWVCLQNCHLAVSWMQTLEKICEDFAADNTNPEFRLWLTSYPSPKFPVTILQNGVKLTNEPPTGLRMNMLQSYLNAPICEPAFFEKIDEGKDAIWERLLFGLCFFHALVQERRKFGPQGFNIPYGFNESDLLISVKQLQMFINEYNDIPYATRLLFDSILLTMGSTTAEGGNSDKKLNDISNDILSKLPNNFNLEEAMKKYPTQYNESMNTVLVQEMERFNKLMTVIRSSLQNVIKAIKGLVVMNVELEALTNSLMIGKQPEMWTKQSYPSLKSLGSYYNDLLERIKFLQTWYDVGKPPVYWISGFYFTQAFLTGVKQNFARKYTIPIDLLTFEFQDHICIDGCKNCYFGLESIFSFCELYCGLLDEQFSKMLYDPIPIIWVKPIKTNELNIEGTYECPIYKTSERRGVLSTTGHSTNFVMPVYLPTNHKSEHWIKRGVALLCQLDD</sequence>
<dbReference type="GO" id="GO:0005874">
    <property type="term" value="C:microtubule"/>
    <property type="evidence" value="ECO:0007669"/>
    <property type="project" value="UniProtKB-KW"/>
</dbReference>
<dbReference type="GO" id="GO:0030286">
    <property type="term" value="C:dynein complex"/>
    <property type="evidence" value="ECO:0007669"/>
    <property type="project" value="UniProtKB-KW"/>
</dbReference>
<evidence type="ECO:0000259" key="18">
    <source>
        <dbReference type="Pfam" id="PF18199"/>
    </source>
</evidence>
<dbReference type="FunFam" id="1.20.920.30:FF:000002">
    <property type="entry name" value="Dynein axonemal heavy chain 3"/>
    <property type="match status" value="1"/>
</dbReference>
<gene>
    <name evidence="19" type="ORF">SMN809_LOCUS4077</name>
</gene>
<comment type="similarity">
    <text evidence="2">Belongs to the dynein heavy chain family.</text>
</comment>
<dbReference type="GO" id="GO:0005524">
    <property type="term" value="F:ATP binding"/>
    <property type="evidence" value="ECO:0007669"/>
    <property type="project" value="UniProtKB-KW"/>
</dbReference>